<reference evidence="2" key="1">
    <citation type="submission" date="2016-10" db="EMBL/GenBank/DDBJ databases">
        <title>Sequence of Gallionella enrichment culture.</title>
        <authorList>
            <person name="Poehlein A."/>
            <person name="Muehling M."/>
            <person name="Daniel R."/>
        </authorList>
    </citation>
    <scope>NUCLEOTIDE SEQUENCE</scope>
</reference>
<protein>
    <submittedName>
        <fullName evidence="2">Uncharacterized protein</fullName>
    </submittedName>
</protein>
<feature type="compositionally biased region" description="Basic and acidic residues" evidence="1">
    <location>
        <begin position="48"/>
        <end position="59"/>
    </location>
</feature>
<evidence type="ECO:0000313" key="2">
    <source>
        <dbReference type="EMBL" id="OIQ93862.1"/>
    </source>
</evidence>
<name>A0A1J5RCP3_9ZZZZ</name>
<sequence>MKEPGLDGRHRNKDGTIQQKRSDTQNQNLPRPVPGFKPTTTLKTIRQKTGEVSERDILNKTKPKR</sequence>
<evidence type="ECO:0000256" key="1">
    <source>
        <dbReference type="SAM" id="MobiDB-lite"/>
    </source>
</evidence>
<organism evidence="2">
    <name type="scientific">mine drainage metagenome</name>
    <dbReference type="NCBI Taxonomy" id="410659"/>
    <lineage>
        <taxon>unclassified sequences</taxon>
        <taxon>metagenomes</taxon>
        <taxon>ecological metagenomes</taxon>
    </lineage>
</organism>
<accession>A0A1J5RCP3</accession>
<comment type="caution">
    <text evidence="2">The sequence shown here is derived from an EMBL/GenBank/DDBJ whole genome shotgun (WGS) entry which is preliminary data.</text>
</comment>
<feature type="region of interest" description="Disordered" evidence="1">
    <location>
        <begin position="1"/>
        <end position="65"/>
    </location>
</feature>
<dbReference type="AlphaFoldDB" id="A0A1J5RCP3"/>
<feature type="compositionally biased region" description="Polar residues" evidence="1">
    <location>
        <begin position="15"/>
        <end position="29"/>
    </location>
</feature>
<gene>
    <name evidence="2" type="ORF">GALL_241480</name>
</gene>
<dbReference type="EMBL" id="MLJW01000198">
    <property type="protein sequence ID" value="OIQ93862.1"/>
    <property type="molecule type" value="Genomic_DNA"/>
</dbReference>
<proteinExistence type="predicted"/>